<dbReference type="SUPFAM" id="SSF75217">
    <property type="entry name" value="alpha/beta knot"/>
    <property type="match status" value="1"/>
</dbReference>
<dbReference type="GO" id="GO:0003723">
    <property type="term" value="F:RNA binding"/>
    <property type="evidence" value="ECO:0007669"/>
    <property type="project" value="InterPro"/>
</dbReference>
<dbReference type="EMBL" id="JACHFH010000018">
    <property type="protein sequence ID" value="MBB5336463.1"/>
    <property type="molecule type" value="Genomic_DNA"/>
</dbReference>
<dbReference type="InterPro" id="IPR029064">
    <property type="entry name" value="Ribosomal_eL30-like_sf"/>
</dbReference>
<keyword evidence="6" id="KW-1185">Reference proteome</keyword>
<evidence type="ECO:0000313" key="5">
    <source>
        <dbReference type="EMBL" id="MBB5336463.1"/>
    </source>
</evidence>
<evidence type="ECO:0000256" key="2">
    <source>
        <dbReference type="ARBA" id="ARBA00022603"/>
    </source>
</evidence>
<dbReference type="RefSeq" id="WP_183861423.1">
    <property type="nucleotide sequence ID" value="NZ_JACHFH010000018.1"/>
</dbReference>
<organism evidence="5 6">
    <name type="scientific">Pectinatus brassicae</name>
    <dbReference type="NCBI Taxonomy" id="862415"/>
    <lineage>
        <taxon>Bacteria</taxon>
        <taxon>Bacillati</taxon>
        <taxon>Bacillota</taxon>
        <taxon>Negativicutes</taxon>
        <taxon>Selenomonadales</taxon>
        <taxon>Selenomonadaceae</taxon>
        <taxon>Pectinatus</taxon>
    </lineage>
</organism>
<dbReference type="SMART" id="SM00967">
    <property type="entry name" value="SpoU_sub_bind"/>
    <property type="match status" value="1"/>
</dbReference>
<comment type="similarity">
    <text evidence="1">Belongs to the class IV-like SAM-binding methyltransferase superfamily. RNA methyltransferase TrmH family.</text>
</comment>
<dbReference type="GO" id="GO:0005737">
    <property type="term" value="C:cytoplasm"/>
    <property type="evidence" value="ECO:0007669"/>
    <property type="project" value="UniProtKB-ARBA"/>
</dbReference>
<dbReference type="GO" id="GO:0008173">
    <property type="term" value="F:RNA methyltransferase activity"/>
    <property type="evidence" value="ECO:0007669"/>
    <property type="project" value="InterPro"/>
</dbReference>
<dbReference type="SUPFAM" id="SSF55315">
    <property type="entry name" value="L30e-like"/>
    <property type="match status" value="1"/>
</dbReference>
<keyword evidence="3 5" id="KW-0808">Transferase</keyword>
<dbReference type="InterPro" id="IPR001537">
    <property type="entry name" value="SpoU_MeTrfase"/>
</dbReference>
<evidence type="ECO:0000256" key="1">
    <source>
        <dbReference type="ARBA" id="ARBA00007228"/>
    </source>
</evidence>
<proteinExistence type="inferred from homology"/>
<comment type="caution">
    <text evidence="5">The sequence shown here is derived from an EMBL/GenBank/DDBJ whole genome shotgun (WGS) entry which is preliminary data.</text>
</comment>
<name>A0A840UU37_9FIRM</name>
<dbReference type="Pfam" id="PF00588">
    <property type="entry name" value="SpoU_methylase"/>
    <property type="match status" value="1"/>
</dbReference>
<dbReference type="PANTHER" id="PTHR43191">
    <property type="entry name" value="RRNA METHYLTRANSFERASE 3"/>
    <property type="match status" value="1"/>
</dbReference>
<dbReference type="InterPro" id="IPR029028">
    <property type="entry name" value="Alpha/beta_knot_MTases"/>
</dbReference>
<sequence length="269" mass="29162">MTTITSPDNIQIKNAAALKQKKFRDKTNLFLIEGIRLIETALACNAQINECFYLPTILDNERGAALINNLAQTKCFMHEVTPAVFNKLADTDTPQGIVACVYKNNVELTNLSLKENSTFIVLDQLQDPGNTGTIIRTADAAGIDAIISLKGTVDIYSPKVTRATMGALFHLPIVDKITPADLEDFITKNNITLLATVLSNTAAACFDVDYTKTATAIAVGNEGAGVSEQIKLAAAKHIYIPMYGKSESLNASCAAAMIMYEIMRQKHTN</sequence>
<dbReference type="InterPro" id="IPR051259">
    <property type="entry name" value="rRNA_Methyltransferase"/>
</dbReference>
<dbReference type="AlphaFoldDB" id="A0A840UU37"/>
<dbReference type="GO" id="GO:0032259">
    <property type="term" value="P:methylation"/>
    <property type="evidence" value="ECO:0007669"/>
    <property type="project" value="UniProtKB-KW"/>
</dbReference>
<keyword evidence="2 5" id="KW-0489">Methyltransferase</keyword>
<dbReference type="Gene3D" id="3.30.1330.30">
    <property type="match status" value="1"/>
</dbReference>
<dbReference type="GO" id="GO:0006396">
    <property type="term" value="P:RNA processing"/>
    <property type="evidence" value="ECO:0007669"/>
    <property type="project" value="InterPro"/>
</dbReference>
<dbReference type="Proteomes" id="UP000559117">
    <property type="component" value="Unassembled WGS sequence"/>
</dbReference>
<dbReference type="Pfam" id="PF22435">
    <property type="entry name" value="MRM3-like_sub_bind"/>
    <property type="match status" value="1"/>
</dbReference>
<reference evidence="5 6" key="1">
    <citation type="submission" date="2020-08" db="EMBL/GenBank/DDBJ databases">
        <title>Genomic Encyclopedia of Type Strains, Phase IV (KMG-IV): sequencing the most valuable type-strain genomes for metagenomic binning, comparative biology and taxonomic classification.</title>
        <authorList>
            <person name="Goeker M."/>
        </authorList>
    </citation>
    <scope>NUCLEOTIDE SEQUENCE [LARGE SCALE GENOMIC DNA]</scope>
    <source>
        <strain evidence="5 6">DSM 24661</strain>
    </source>
</reference>
<dbReference type="InterPro" id="IPR013123">
    <property type="entry name" value="SpoU_subst-bd"/>
</dbReference>
<dbReference type="PANTHER" id="PTHR43191:SF2">
    <property type="entry name" value="RRNA METHYLTRANSFERASE 3, MITOCHONDRIAL"/>
    <property type="match status" value="1"/>
</dbReference>
<dbReference type="CDD" id="cd18095">
    <property type="entry name" value="SpoU-like_rRNA-MTase"/>
    <property type="match status" value="1"/>
</dbReference>
<accession>A0A840UU37</accession>
<evidence type="ECO:0000259" key="4">
    <source>
        <dbReference type="SMART" id="SM00967"/>
    </source>
</evidence>
<gene>
    <name evidence="5" type="ORF">HNR32_001612</name>
</gene>
<protein>
    <submittedName>
        <fullName evidence="5">TrmH family RNA methyltransferase</fullName>
    </submittedName>
</protein>
<dbReference type="Gene3D" id="3.40.1280.10">
    <property type="match status" value="1"/>
</dbReference>
<feature type="domain" description="RNA 2-O ribose methyltransferase substrate binding" evidence="4">
    <location>
        <begin position="31"/>
        <end position="107"/>
    </location>
</feature>
<dbReference type="InterPro" id="IPR029026">
    <property type="entry name" value="tRNA_m1G_MTases_N"/>
</dbReference>
<evidence type="ECO:0000313" key="6">
    <source>
        <dbReference type="Proteomes" id="UP000559117"/>
    </source>
</evidence>
<evidence type="ECO:0000256" key="3">
    <source>
        <dbReference type="ARBA" id="ARBA00022679"/>
    </source>
</evidence>
<dbReference type="InterPro" id="IPR053888">
    <property type="entry name" value="MRM3-like_sub_bind"/>
</dbReference>